<keyword evidence="3" id="KW-0472">Membrane</keyword>
<gene>
    <name evidence="4" type="ORF">ACFQS1_35735</name>
</gene>
<evidence type="ECO:0000313" key="5">
    <source>
        <dbReference type="Proteomes" id="UP001596548"/>
    </source>
</evidence>
<keyword evidence="5" id="KW-1185">Reference proteome</keyword>
<dbReference type="RefSeq" id="WP_378976583.1">
    <property type="nucleotide sequence ID" value="NZ_JBHTBJ010000049.1"/>
</dbReference>
<feature type="transmembrane region" description="Helical" evidence="3">
    <location>
        <begin position="155"/>
        <end position="174"/>
    </location>
</feature>
<evidence type="ECO:0000256" key="1">
    <source>
        <dbReference type="ARBA" id="ARBA00009108"/>
    </source>
</evidence>
<comment type="caution">
    <text evidence="4">The sequence shown here is derived from an EMBL/GenBank/DDBJ whole genome shotgun (WGS) entry which is preliminary data.</text>
</comment>
<reference evidence="5" key="1">
    <citation type="journal article" date="2019" name="Int. J. Syst. Evol. Microbiol.">
        <title>The Global Catalogue of Microorganisms (GCM) 10K type strain sequencing project: providing services to taxonomists for standard genome sequencing and annotation.</title>
        <authorList>
            <consortium name="The Broad Institute Genomics Platform"/>
            <consortium name="The Broad Institute Genome Sequencing Center for Infectious Disease"/>
            <person name="Wu L."/>
            <person name="Ma J."/>
        </authorList>
    </citation>
    <scope>NUCLEOTIDE SEQUENCE [LARGE SCALE GENOMIC DNA]</scope>
    <source>
        <strain evidence="5">XZYJT-10</strain>
    </source>
</reference>
<dbReference type="Pfam" id="PF05949">
    <property type="entry name" value="DUF881"/>
    <property type="match status" value="1"/>
</dbReference>
<proteinExistence type="inferred from homology"/>
<evidence type="ECO:0000313" key="4">
    <source>
        <dbReference type="EMBL" id="MFC7279345.1"/>
    </source>
</evidence>
<feature type="region of interest" description="Disordered" evidence="2">
    <location>
        <begin position="1"/>
        <end position="152"/>
    </location>
</feature>
<dbReference type="PANTHER" id="PTHR37313:SF2">
    <property type="entry name" value="UPF0749 PROTEIN YLXX"/>
    <property type="match status" value="1"/>
</dbReference>
<accession>A0ABW2I3C1</accession>
<feature type="compositionally biased region" description="Basic and acidic residues" evidence="2">
    <location>
        <begin position="104"/>
        <end position="114"/>
    </location>
</feature>
<feature type="compositionally biased region" description="Low complexity" evidence="2">
    <location>
        <begin position="55"/>
        <end position="76"/>
    </location>
</feature>
<keyword evidence="3" id="KW-1133">Transmembrane helix</keyword>
<organism evidence="4 5">
    <name type="scientific">Paractinoplanes rhizophilus</name>
    <dbReference type="NCBI Taxonomy" id="1416877"/>
    <lineage>
        <taxon>Bacteria</taxon>
        <taxon>Bacillati</taxon>
        <taxon>Actinomycetota</taxon>
        <taxon>Actinomycetes</taxon>
        <taxon>Micromonosporales</taxon>
        <taxon>Micromonosporaceae</taxon>
        <taxon>Paractinoplanes</taxon>
    </lineage>
</organism>
<sequence>MSEHDTTGQDLPTAGRSPDATPDPEKTITPDSVEYVRPAPGAALAPAEQVRLEQGEPSAPGDAEPAGPPESAQADPADAEPPGPGDEETTRLNRPTPAEDDLDGPTRELDRPAREPAGGGDALDRVIENTGASDVREKQAGPPTKPPPRQRISSAGALIGVLLALFGFTLVVQLRSNDGDQGLATARQEDLVRILSDLEARDSRLQSEISALETSQRQLTSGVAGRQAALAEAEKRADELGLLAGTKPGVGPGLVITMAKVKASAILNAVQELRGAGGEVMQIAGANGQTVRVVASSYFVDAEGGGIIADGSRLTGPYQLSVIGQPQTMQTALQIPGGVVASVNSGGGSVTMEQRGTVEVTAVRKATTLQYARPAS</sequence>
<evidence type="ECO:0000256" key="2">
    <source>
        <dbReference type="SAM" id="MobiDB-lite"/>
    </source>
</evidence>
<dbReference type="Proteomes" id="UP001596548">
    <property type="component" value="Unassembled WGS sequence"/>
</dbReference>
<evidence type="ECO:0000256" key="3">
    <source>
        <dbReference type="SAM" id="Phobius"/>
    </source>
</evidence>
<dbReference type="Gene3D" id="3.30.70.1880">
    <property type="entry name" value="Protein of unknown function DUF881"/>
    <property type="match status" value="1"/>
</dbReference>
<keyword evidence="3" id="KW-0812">Transmembrane</keyword>
<dbReference type="InterPro" id="IPR010273">
    <property type="entry name" value="DUF881"/>
</dbReference>
<comment type="similarity">
    <text evidence="1">Belongs to the UPF0749 family.</text>
</comment>
<dbReference type="EMBL" id="JBHTBJ010000049">
    <property type="protein sequence ID" value="MFC7279345.1"/>
    <property type="molecule type" value="Genomic_DNA"/>
</dbReference>
<name>A0ABW2I3C1_9ACTN</name>
<dbReference type="PANTHER" id="PTHR37313">
    <property type="entry name" value="UPF0749 PROTEIN RV1825"/>
    <property type="match status" value="1"/>
</dbReference>
<protein>
    <submittedName>
        <fullName evidence="4">DUF881 domain-containing protein</fullName>
    </submittedName>
</protein>